<feature type="compositionally biased region" description="Basic and acidic residues" evidence="8">
    <location>
        <begin position="172"/>
        <end position="191"/>
    </location>
</feature>
<dbReference type="GO" id="GO:0048015">
    <property type="term" value="P:phosphatidylinositol-mediated signaling"/>
    <property type="evidence" value="ECO:0007669"/>
    <property type="project" value="TreeGrafter"/>
</dbReference>
<dbReference type="RefSeq" id="XP_052128931.1">
    <property type="nucleotide sequence ID" value="XM_052272971.1"/>
</dbReference>
<evidence type="ECO:0000256" key="8">
    <source>
        <dbReference type="SAM" id="MobiDB-lite"/>
    </source>
</evidence>
<protein>
    <recommendedName>
        <fullName evidence="7">Phosphatidylinositol 4-kinase beta</fullName>
        <ecNumber evidence="2">2.7.1.67</ecNumber>
    </recommendedName>
</protein>
<dbReference type="Pfam" id="PF00454">
    <property type="entry name" value="PI3_PI4_kinase"/>
    <property type="match status" value="1"/>
</dbReference>
<keyword evidence="3" id="KW-0808">Transferase</keyword>
<dbReference type="InterPro" id="IPR049160">
    <property type="entry name" value="PI4KB-PIK1_PIK"/>
</dbReference>
<evidence type="ECO:0000259" key="9">
    <source>
        <dbReference type="PROSITE" id="PS50290"/>
    </source>
</evidence>
<evidence type="ECO:0000256" key="1">
    <source>
        <dbReference type="ARBA" id="ARBA00004450"/>
    </source>
</evidence>
<dbReference type="PROSITE" id="PS00916">
    <property type="entry name" value="PI3_4_KINASE_2"/>
    <property type="match status" value="1"/>
</dbReference>
<evidence type="ECO:0000256" key="6">
    <source>
        <dbReference type="ARBA" id="ARBA00037860"/>
    </source>
</evidence>
<dbReference type="CDD" id="cd05168">
    <property type="entry name" value="PI4Kc_III_beta"/>
    <property type="match status" value="1"/>
</dbReference>
<feature type="domain" description="PIK helical" evidence="10">
    <location>
        <begin position="176"/>
        <end position="374"/>
    </location>
</feature>
<evidence type="ECO:0000256" key="4">
    <source>
        <dbReference type="ARBA" id="ARBA00022777"/>
    </source>
</evidence>
<evidence type="ECO:0000256" key="3">
    <source>
        <dbReference type="ARBA" id="ARBA00022679"/>
    </source>
</evidence>
<feature type="compositionally biased region" description="Polar residues" evidence="8">
    <location>
        <begin position="154"/>
        <end position="171"/>
    </location>
</feature>
<dbReference type="OrthoDB" id="10264149at2759"/>
<dbReference type="GeneID" id="113208945"/>
<dbReference type="InterPro" id="IPR015433">
    <property type="entry name" value="PI3/4_kinase"/>
</dbReference>
<dbReference type="SUPFAM" id="SSF56112">
    <property type="entry name" value="Protein kinase-like (PK-like)"/>
    <property type="match status" value="1"/>
</dbReference>
<evidence type="ECO:0000313" key="12">
    <source>
        <dbReference type="RefSeq" id="XP_052128931.1"/>
    </source>
</evidence>
<dbReference type="PANTHER" id="PTHR10048:SF22">
    <property type="entry name" value="PHOSPHATIDYLINOSITOL 4-KINASE BETA"/>
    <property type="match status" value="1"/>
</dbReference>
<dbReference type="GO" id="GO:0004430">
    <property type="term" value="F:1-phosphatidylinositol 4-kinase activity"/>
    <property type="evidence" value="ECO:0007669"/>
    <property type="project" value="UniProtKB-EC"/>
</dbReference>
<evidence type="ECO:0000256" key="7">
    <source>
        <dbReference type="ARBA" id="ARBA00039877"/>
    </source>
</evidence>
<dbReference type="CTD" id="45374"/>
<dbReference type="GO" id="GO:0046854">
    <property type="term" value="P:phosphatidylinositol phosphate biosynthetic process"/>
    <property type="evidence" value="ECO:0007669"/>
    <property type="project" value="InterPro"/>
</dbReference>
<organism evidence="11 12">
    <name type="scientific">Frankliniella occidentalis</name>
    <name type="common">Western flower thrips</name>
    <name type="synonym">Euthrips occidentalis</name>
    <dbReference type="NCBI Taxonomy" id="133901"/>
    <lineage>
        <taxon>Eukaryota</taxon>
        <taxon>Metazoa</taxon>
        <taxon>Ecdysozoa</taxon>
        <taxon>Arthropoda</taxon>
        <taxon>Hexapoda</taxon>
        <taxon>Insecta</taxon>
        <taxon>Pterygota</taxon>
        <taxon>Neoptera</taxon>
        <taxon>Paraneoptera</taxon>
        <taxon>Thysanoptera</taxon>
        <taxon>Terebrantia</taxon>
        <taxon>Thripoidea</taxon>
        <taxon>Thripidae</taxon>
        <taxon>Frankliniella</taxon>
    </lineage>
</organism>
<comment type="subcellular location">
    <subcellularLocation>
        <location evidence="1">Mitochondrion outer membrane</location>
        <topology evidence="1">Peripheral membrane protein</topology>
    </subcellularLocation>
    <subcellularLocation>
        <location evidence="6">Rough endoplasmic reticulum membrane</location>
        <topology evidence="6">Peripheral membrane protein</topology>
    </subcellularLocation>
</comment>
<feature type="region of interest" description="Disordered" evidence="8">
    <location>
        <begin position="101"/>
        <end position="219"/>
    </location>
</feature>
<dbReference type="PROSITE" id="PS00915">
    <property type="entry name" value="PI3_4_KINASE_1"/>
    <property type="match status" value="1"/>
</dbReference>
<dbReference type="EC" id="2.7.1.67" evidence="2"/>
<feature type="region of interest" description="Disordered" evidence="8">
    <location>
        <begin position="357"/>
        <end position="432"/>
    </location>
</feature>
<dbReference type="KEGG" id="foc:113208945"/>
<dbReference type="AlphaFoldDB" id="A0A9C6X4C4"/>
<feature type="region of interest" description="Disordered" evidence="8">
    <location>
        <begin position="600"/>
        <end position="619"/>
    </location>
</feature>
<proteinExistence type="predicted"/>
<feature type="compositionally biased region" description="Basic and acidic residues" evidence="8">
    <location>
        <begin position="197"/>
        <end position="219"/>
    </location>
</feature>
<dbReference type="Gene3D" id="1.10.1070.11">
    <property type="entry name" value="Phosphatidylinositol 3-/4-kinase, catalytic domain"/>
    <property type="match status" value="1"/>
</dbReference>
<feature type="region of interest" description="Disordered" evidence="8">
    <location>
        <begin position="643"/>
        <end position="668"/>
    </location>
</feature>
<dbReference type="PANTHER" id="PTHR10048">
    <property type="entry name" value="PHOSPHATIDYLINOSITOL KINASE"/>
    <property type="match status" value="1"/>
</dbReference>
<dbReference type="InterPro" id="IPR011009">
    <property type="entry name" value="Kinase-like_dom_sf"/>
</dbReference>
<dbReference type="PROSITE" id="PS51545">
    <property type="entry name" value="PIK_HELICAL"/>
    <property type="match status" value="1"/>
</dbReference>
<dbReference type="GO" id="GO:0005741">
    <property type="term" value="C:mitochondrial outer membrane"/>
    <property type="evidence" value="ECO:0007669"/>
    <property type="project" value="UniProtKB-SubCell"/>
</dbReference>
<gene>
    <name evidence="12" type="primary">LOC113208945</name>
</gene>
<dbReference type="Pfam" id="PF21245">
    <property type="entry name" value="PI4KB-PIK1_PIK"/>
    <property type="match status" value="1"/>
</dbReference>
<dbReference type="InterPro" id="IPR018936">
    <property type="entry name" value="PI3/4_kinase_CS"/>
</dbReference>
<evidence type="ECO:0000313" key="11">
    <source>
        <dbReference type="Proteomes" id="UP000504606"/>
    </source>
</evidence>
<dbReference type="InterPro" id="IPR001263">
    <property type="entry name" value="PI3K_accessory_dom"/>
</dbReference>
<evidence type="ECO:0000256" key="5">
    <source>
        <dbReference type="ARBA" id="ARBA00036767"/>
    </source>
</evidence>
<dbReference type="InterPro" id="IPR057754">
    <property type="entry name" value="PI4-kinase_beta/PIK1_cat"/>
</dbReference>
<accession>A0A9C6X4C4</accession>
<sequence length="988" mass="109875">MSEVAAALARQPDAALLKRQKLGCSASINVPPVHGRPSPNPAQLHVRTRLSNHQRNLSLDFRSMGILLPPVSQVTTVGPTLTSHHRNRSLDSALQRIPEVDVTPSPECETDRTVTSRVPCHATEKPCTNPKPSNREDLASLGSDDSGILCGSDSDVNTATTRESSVEQLTAHSRESLSEREARLSDSDHSRGSFSERGTRPSDSDHDMEGDSDHAEGVENEREYCGGDADYSCDETSECSVIRASESCLEIINPPPEAAKSFLLRLFESKLFDMTMAITYLFKSKEPGVQSYIGNKMFSFPDADVDFYLPQLVSMYIQMHDVAEVIHPYLVHRCRQSADFSLKCAWLLEAYCSDAPVPTKKKSHGTKLKSAILSDQYRPNSQERRSRPSVVGSAFDPSQVPLPPPLPPLGVSNLTSVSKKTHQRSRSDATGLIQSSRRVLGAACNKVCLGDLSSGRAFENGCTCFESCLGVVNDLRGRRTHCSCDAPRLAPQLEFVKSLISIGKLLSSIPTKEGKTARLMAELNMLNLNLPARVWLPIHANIPHHIVRIPPQAAAVLNSKDKAPYILYVEVVEVEDLHTSPVPPKAMSSLRHTRSEENIAGANDTAVERPSNCGAFSIYSSPDEETTGDCWSQEDDEISQQYTQLRRPMDRDTISQLSQESSDSREPPVLIAAGEIRRRLSESLHDSQRSTFTRDAEDPSAHVLKEPWEEKEARVREASPYGHLASWRLLSVIVKCGDDLRQELLASQLLSMLQRIWDQERVPLWVQPYKILCLSNDSGLIEPVLNTVSLHQIKKHCQLSLYEYFLREYGPRNSEEFLTAQRNFVRSCAAYCLICYLVQVKDRHNGNILLDSEGHLIHIDFGFILSLSPRNLGFETSPFKLTLELVEVMGGLGSDMFEYFKILILQGLVAARKHHDKILSLVEIMRSGSQLPCFKSGAATVQGLKNRFHLNQTEEQLQLLVDGLVESSIHSLSTKLYDGFQYLTNGIL</sequence>
<dbReference type="FunFam" id="1.10.1070.11:FF:000004">
    <property type="entry name" value="Phosphatidylinositol 4-kinase, catalytic, beta"/>
    <property type="match status" value="1"/>
</dbReference>
<dbReference type="InterPro" id="IPR036940">
    <property type="entry name" value="PI3/4_kinase_cat_sf"/>
</dbReference>
<keyword evidence="11" id="KW-1185">Reference proteome</keyword>
<dbReference type="SMART" id="SM00146">
    <property type="entry name" value="PI3Kc"/>
    <property type="match status" value="1"/>
</dbReference>
<dbReference type="Gene3D" id="3.30.1010.10">
    <property type="entry name" value="Phosphatidylinositol 3-kinase Catalytic Subunit, Chain A, domain 4"/>
    <property type="match status" value="1"/>
</dbReference>
<evidence type="ECO:0000259" key="10">
    <source>
        <dbReference type="PROSITE" id="PS51545"/>
    </source>
</evidence>
<dbReference type="PROSITE" id="PS50290">
    <property type="entry name" value="PI3_4_KINASE_3"/>
    <property type="match status" value="1"/>
</dbReference>
<reference evidence="12" key="1">
    <citation type="submission" date="2025-08" db="UniProtKB">
        <authorList>
            <consortium name="RefSeq"/>
        </authorList>
    </citation>
    <scope>IDENTIFICATION</scope>
    <source>
        <tissue evidence="12">Whole organism</tissue>
    </source>
</reference>
<feature type="domain" description="PI3K/PI4K catalytic" evidence="9">
    <location>
        <begin position="709"/>
        <end position="973"/>
    </location>
</feature>
<dbReference type="GO" id="GO:0030867">
    <property type="term" value="C:rough endoplasmic reticulum membrane"/>
    <property type="evidence" value="ECO:0007669"/>
    <property type="project" value="UniProtKB-SubCell"/>
</dbReference>
<dbReference type="InterPro" id="IPR000403">
    <property type="entry name" value="PI3/4_kinase_cat_dom"/>
</dbReference>
<dbReference type="Proteomes" id="UP000504606">
    <property type="component" value="Unplaced"/>
</dbReference>
<evidence type="ECO:0000256" key="2">
    <source>
        <dbReference type="ARBA" id="ARBA00012169"/>
    </source>
</evidence>
<comment type="catalytic activity">
    <reaction evidence="5">
        <text>a 1,2-diacyl-sn-glycero-3-phospho-(1D-myo-inositol) + ATP = a 1,2-diacyl-sn-glycero-3-phospho-(1D-myo-inositol 4-phosphate) + ADP + H(+)</text>
        <dbReference type="Rhea" id="RHEA:19877"/>
        <dbReference type="ChEBI" id="CHEBI:15378"/>
        <dbReference type="ChEBI" id="CHEBI:30616"/>
        <dbReference type="ChEBI" id="CHEBI:57880"/>
        <dbReference type="ChEBI" id="CHEBI:58178"/>
        <dbReference type="ChEBI" id="CHEBI:456216"/>
        <dbReference type="EC" id="2.7.1.67"/>
    </reaction>
    <physiologicalReaction direction="left-to-right" evidence="5">
        <dbReference type="Rhea" id="RHEA:19878"/>
    </physiologicalReaction>
</comment>
<name>A0A9C6X4C4_FRAOC</name>
<keyword evidence="4" id="KW-0418">Kinase</keyword>